<feature type="transmembrane region" description="Helical" evidence="1">
    <location>
        <begin position="97"/>
        <end position="121"/>
    </location>
</feature>
<keyword evidence="1" id="KW-0472">Membrane</keyword>
<accession>A0ABX4CHX2</accession>
<feature type="transmembrane region" description="Helical" evidence="1">
    <location>
        <begin position="407"/>
        <end position="433"/>
    </location>
</feature>
<evidence type="ECO:0000313" key="3">
    <source>
        <dbReference type="EMBL" id="OXA94264.1"/>
    </source>
</evidence>
<keyword evidence="1" id="KW-0812">Transmembrane</keyword>
<feature type="transmembrane region" description="Helical" evidence="1">
    <location>
        <begin position="527"/>
        <end position="549"/>
    </location>
</feature>
<feature type="transmembrane region" description="Helical" evidence="1">
    <location>
        <begin position="20"/>
        <end position="44"/>
    </location>
</feature>
<comment type="caution">
    <text evidence="3">The sequence shown here is derived from an EMBL/GenBank/DDBJ whole genome shotgun (WGS) entry which is preliminary data.</text>
</comment>
<keyword evidence="1" id="KW-1133">Transmembrane helix</keyword>
<evidence type="ECO:0000256" key="1">
    <source>
        <dbReference type="SAM" id="Phobius"/>
    </source>
</evidence>
<gene>
    <name evidence="3" type="ORF">B0A62_11445</name>
</gene>
<evidence type="ECO:0000259" key="2">
    <source>
        <dbReference type="Pfam" id="PF01433"/>
    </source>
</evidence>
<sequence length="1060" mass="121157">MLRHLVFFEWKFYSRKISFYIMLLLFLVLGILVGTSAGISFPNITYNSPYAINFIVGLFSLASLFPIVIMVSQSLLREKDNRFEQLLYTTPITVRNYFVSRFLFVFGVAIITFLLFLFGYITGHLITIDASEKWGVFHLSYYLHAFLVIVVPNIFLCTVIVSCTAWFGQSKMLIYLSGLGIYVLYMVGSIFSNSPLIAGASPASASAMKLAAKLDPFGMAAFFEQTYQWTAFQRNTTLLHLSGNVLFNRVAILLFATALLFTTYKLFRFKISNNHKKKTFKLSETLSNEIIYDEVETKTEGNRYFASTLFSYLKIDLLSTIKSLPFVLLIAITCFVLGMEMYGAIEGGIRLPENYVTTGLMTNTILATVPILFVFAMLFYGSELVWKSKNVNFYSIENSTPFSQTSLFISKCITLITIIFLLLISCITLGVLFQKIYQYPILDLSVYILLFYFIGLPASLCGIVIIALQYLIKHKYLALSVAGLFLILTNTSLGKAFGFSHPLLRFATFLPDRFSDVNGFGYLPKAFLVNMVYSLSFALFLAVVAILFSNKSFFKVKPKQILILVLPLIVMMISGYYIISKSTIISKTEQTNWAQEYEEKYKVYKTLPQPSITDVKTTIDLYPEENSYKVKGTYRIENKTNSKFSKILINASTIIKWNSIDSPQLILDKKDIKFGQYLFKLKNNMLPNESITLSFDFEYKIEPLQGHQPFNAIVENGAFMRISNYFPSIGYNADNEIEDENERKKRNLPLNQLTKVDALLANPYNYEFINLDATISTSGNQTAVFVGELLNKYAKNNRDYFHYLAKDIPFRFGVSSAKYAMKKSKYNNIDIEVLYHPNHYQNINHLINSIKKSLEYCEKNFGSYPYKTIRFAEISSFTSGFAATAYPATIFINEKQLHLNLLADKQQDIINELAGHELSHQWWGNVQLKPDYREGSGVLTESLAQYTELMLYKNAHGKAKMEEMIDLHKELYESEKAFSGEESLYKSNPNNSNVIYNKGILKMYELYLILGEEKINLALKNLLSKHKFPLQPATTLDLITELKAVSELSKHHKIDKLFME</sequence>
<dbReference type="InterPro" id="IPR014782">
    <property type="entry name" value="Peptidase_M1_dom"/>
</dbReference>
<feature type="transmembrane region" description="Helical" evidence="1">
    <location>
        <begin position="561"/>
        <end position="579"/>
    </location>
</feature>
<dbReference type="SUPFAM" id="SSF55486">
    <property type="entry name" value="Metalloproteases ('zincins'), catalytic domain"/>
    <property type="match status" value="1"/>
</dbReference>
<feature type="transmembrane region" description="Helical" evidence="1">
    <location>
        <begin position="173"/>
        <end position="192"/>
    </location>
</feature>
<dbReference type="RefSeq" id="WP_035625704.1">
    <property type="nucleotide sequence ID" value="NZ_JBEWQG010000036.1"/>
</dbReference>
<dbReference type="Gene3D" id="1.10.390.10">
    <property type="entry name" value="Neutral Protease Domain 2"/>
    <property type="match status" value="1"/>
</dbReference>
<proteinExistence type="predicted"/>
<feature type="transmembrane region" description="Helical" evidence="1">
    <location>
        <begin position="246"/>
        <end position="267"/>
    </location>
</feature>
<dbReference type="Proteomes" id="UP000198424">
    <property type="component" value="Unassembled WGS sequence"/>
</dbReference>
<feature type="transmembrane region" description="Helical" evidence="1">
    <location>
        <begin position="141"/>
        <end position="161"/>
    </location>
</feature>
<keyword evidence="4" id="KW-1185">Reference proteome</keyword>
<feature type="transmembrane region" description="Helical" evidence="1">
    <location>
        <begin position="50"/>
        <end position="76"/>
    </location>
</feature>
<dbReference type="Pfam" id="PF01433">
    <property type="entry name" value="Peptidase_M1"/>
    <property type="match status" value="1"/>
</dbReference>
<protein>
    <recommendedName>
        <fullName evidence="2">Peptidase M1 membrane alanine aminopeptidase domain-containing protein</fullName>
    </recommendedName>
</protein>
<evidence type="ECO:0000313" key="4">
    <source>
        <dbReference type="Proteomes" id="UP000198424"/>
    </source>
</evidence>
<feature type="transmembrane region" description="Helical" evidence="1">
    <location>
        <begin position="476"/>
        <end position="497"/>
    </location>
</feature>
<feature type="transmembrane region" description="Helical" evidence="1">
    <location>
        <begin position="365"/>
        <end position="386"/>
    </location>
</feature>
<organism evidence="3 4">
    <name type="scientific">Flavobacterium hydatis</name>
    <name type="common">Cytophaga aquatilis</name>
    <dbReference type="NCBI Taxonomy" id="991"/>
    <lineage>
        <taxon>Bacteria</taxon>
        <taxon>Pseudomonadati</taxon>
        <taxon>Bacteroidota</taxon>
        <taxon>Flavobacteriia</taxon>
        <taxon>Flavobacteriales</taxon>
        <taxon>Flavobacteriaceae</taxon>
        <taxon>Flavobacterium</taxon>
    </lineage>
</organism>
<feature type="domain" description="Peptidase M1 membrane alanine aminopeptidase" evidence="2">
    <location>
        <begin position="848"/>
        <end position="1056"/>
    </location>
</feature>
<dbReference type="InterPro" id="IPR027268">
    <property type="entry name" value="Peptidase_M4/M1_CTD_sf"/>
</dbReference>
<name>A0ABX4CHX2_FLAHY</name>
<feature type="transmembrane region" description="Helical" evidence="1">
    <location>
        <begin position="324"/>
        <end position="345"/>
    </location>
</feature>
<dbReference type="EMBL" id="MUGY01000010">
    <property type="protein sequence ID" value="OXA94264.1"/>
    <property type="molecule type" value="Genomic_DNA"/>
</dbReference>
<feature type="transmembrane region" description="Helical" evidence="1">
    <location>
        <begin position="445"/>
        <end position="469"/>
    </location>
</feature>
<reference evidence="3 4" key="1">
    <citation type="submission" date="2016-11" db="EMBL/GenBank/DDBJ databases">
        <title>Whole genomes of Flavobacteriaceae.</title>
        <authorList>
            <person name="Stine C."/>
            <person name="Li C."/>
            <person name="Tadesse D."/>
        </authorList>
    </citation>
    <scope>NUCLEOTIDE SEQUENCE [LARGE SCALE GENOMIC DNA]</scope>
    <source>
        <strain evidence="3 4">ATCC 29551</strain>
    </source>
</reference>